<evidence type="ECO:0000256" key="6">
    <source>
        <dbReference type="SAM" id="Phobius"/>
    </source>
</evidence>
<dbReference type="OrthoDB" id="9816383at2"/>
<dbReference type="Pfam" id="PF11845">
    <property type="entry name" value="Tll0287-like"/>
    <property type="match status" value="1"/>
</dbReference>
<feature type="domain" description="HAMP" evidence="8">
    <location>
        <begin position="244"/>
        <end position="296"/>
    </location>
</feature>
<evidence type="ECO:0000256" key="1">
    <source>
        <dbReference type="ARBA" id="ARBA00004370"/>
    </source>
</evidence>
<gene>
    <name evidence="9" type="ORF">SAMN02745165_02423</name>
</gene>
<dbReference type="GO" id="GO:0006935">
    <property type="term" value="P:chemotaxis"/>
    <property type="evidence" value="ECO:0007669"/>
    <property type="project" value="InterPro"/>
</dbReference>
<keyword evidence="6" id="KW-1133">Transmembrane helix</keyword>
<dbReference type="PROSITE" id="PS50111">
    <property type="entry name" value="CHEMOTAXIS_TRANSDUC_2"/>
    <property type="match status" value="1"/>
</dbReference>
<keyword evidence="6" id="KW-0812">Transmembrane</keyword>
<dbReference type="CDD" id="cd11386">
    <property type="entry name" value="MCP_signal"/>
    <property type="match status" value="1"/>
</dbReference>
<name>A0A1M6JF02_MALRU</name>
<dbReference type="SMART" id="SM00283">
    <property type="entry name" value="MA"/>
    <property type="match status" value="1"/>
</dbReference>
<evidence type="ECO:0000256" key="5">
    <source>
        <dbReference type="SAM" id="MobiDB-lite"/>
    </source>
</evidence>
<reference evidence="9 10" key="1">
    <citation type="submission" date="2016-11" db="EMBL/GenBank/DDBJ databases">
        <authorList>
            <person name="Jaros S."/>
            <person name="Januszkiewicz K."/>
            <person name="Wedrychowicz H."/>
        </authorList>
    </citation>
    <scope>NUCLEOTIDE SEQUENCE [LARGE SCALE GENOMIC DNA]</scope>
    <source>
        <strain evidence="9 10">DSM 5091</strain>
    </source>
</reference>
<dbReference type="InterPro" id="IPR004090">
    <property type="entry name" value="Chemotax_Me-accpt_rcpt"/>
</dbReference>
<evidence type="ECO:0000259" key="7">
    <source>
        <dbReference type="PROSITE" id="PS50111"/>
    </source>
</evidence>
<evidence type="ECO:0000313" key="9">
    <source>
        <dbReference type="EMBL" id="SHJ45254.1"/>
    </source>
</evidence>
<evidence type="ECO:0000259" key="8">
    <source>
        <dbReference type="PROSITE" id="PS50885"/>
    </source>
</evidence>
<dbReference type="InterPro" id="IPR004089">
    <property type="entry name" value="MCPsignal_dom"/>
</dbReference>
<feature type="region of interest" description="Disordered" evidence="5">
    <location>
        <begin position="586"/>
        <end position="636"/>
    </location>
</feature>
<feature type="transmembrane region" description="Helical" evidence="6">
    <location>
        <begin position="222"/>
        <end position="247"/>
    </location>
</feature>
<keyword evidence="4" id="KW-0807">Transducer</keyword>
<dbReference type="AlphaFoldDB" id="A0A1M6JF02"/>
<dbReference type="EMBL" id="FQZT01000008">
    <property type="protein sequence ID" value="SHJ45254.1"/>
    <property type="molecule type" value="Genomic_DNA"/>
</dbReference>
<dbReference type="InterPro" id="IPR003660">
    <property type="entry name" value="HAMP_dom"/>
</dbReference>
<accession>A0A1M6JF02</accession>
<dbReference type="InterPro" id="IPR021796">
    <property type="entry name" value="Tll0287-like_dom"/>
</dbReference>
<dbReference type="GO" id="GO:0007165">
    <property type="term" value="P:signal transduction"/>
    <property type="evidence" value="ECO:0007669"/>
    <property type="project" value="UniProtKB-KW"/>
</dbReference>
<evidence type="ECO:0000256" key="2">
    <source>
        <dbReference type="ARBA" id="ARBA00022481"/>
    </source>
</evidence>
<protein>
    <submittedName>
        <fullName evidence="9">Methyl-accepting chemotaxis sensory transducer</fullName>
    </submittedName>
</protein>
<dbReference type="SMART" id="SM00304">
    <property type="entry name" value="HAMP"/>
    <property type="match status" value="1"/>
</dbReference>
<keyword evidence="2" id="KW-0488">Methylation</keyword>
<dbReference type="Pfam" id="PF00672">
    <property type="entry name" value="HAMP"/>
    <property type="match status" value="1"/>
</dbReference>
<dbReference type="Gene3D" id="1.10.287.950">
    <property type="entry name" value="Methyl-accepting chemotaxis protein"/>
    <property type="match status" value="1"/>
</dbReference>
<dbReference type="Proteomes" id="UP000184171">
    <property type="component" value="Unassembled WGS sequence"/>
</dbReference>
<dbReference type="RefSeq" id="WP_072908998.1">
    <property type="nucleotide sequence ID" value="NZ_FQZT01000008.1"/>
</dbReference>
<evidence type="ECO:0000256" key="4">
    <source>
        <dbReference type="PROSITE-ProRule" id="PRU00284"/>
    </source>
</evidence>
<dbReference type="GO" id="GO:0004888">
    <property type="term" value="F:transmembrane signaling receptor activity"/>
    <property type="evidence" value="ECO:0007669"/>
    <property type="project" value="InterPro"/>
</dbReference>
<dbReference type="GO" id="GO:0005886">
    <property type="term" value="C:plasma membrane"/>
    <property type="evidence" value="ECO:0007669"/>
    <property type="project" value="TreeGrafter"/>
</dbReference>
<keyword evidence="6" id="KW-0472">Membrane</keyword>
<dbReference type="FunFam" id="1.10.287.950:FF:000001">
    <property type="entry name" value="Methyl-accepting chemotaxis sensory transducer"/>
    <property type="match status" value="1"/>
</dbReference>
<organism evidence="9 10">
    <name type="scientific">Malonomonas rubra DSM 5091</name>
    <dbReference type="NCBI Taxonomy" id="1122189"/>
    <lineage>
        <taxon>Bacteria</taxon>
        <taxon>Pseudomonadati</taxon>
        <taxon>Thermodesulfobacteriota</taxon>
        <taxon>Desulfuromonadia</taxon>
        <taxon>Desulfuromonadales</taxon>
        <taxon>Geopsychrobacteraceae</taxon>
        <taxon>Malonomonas</taxon>
    </lineage>
</organism>
<dbReference type="SUPFAM" id="SSF58104">
    <property type="entry name" value="Methyl-accepting chemotaxis protein (MCP) signaling domain"/>
    <property type="match status" value="1"/>
</dbReference>
<keyword evidence="10" id="KW-1185">Reference proteome</keyword>
<dbReference type="CDD" id="cd06225">
    <property type="entry name" value="HAMP"/>
    <property type="match status" value="1"/>
</dbReference>
<dbReference type="PROSITE" id="PS50885">
    <property type="entry name" value="HAMP"/>
    <property type="match status" value="1"/>
</dbReference>
<comment type="similarity">
    <text evidence="3">Belongs to the methyl-accepting chemotaxis (MCP) protein family.</text>
</comment>
<dbReference type="STRING" id="1122189.SAMN02745165_02423"/>
<proteinExistence type="inferred from homology"/>
<dbReference type="Gene3D" id="6.10.340.10">
    <property type="match status" value="1"/>
</dbReference>
<feature type="domain" description="Methyl-accepting transducer" evidence="7">
    <location>
        <begin position="336"/>
        <end position="565"/>
    </location>
</feature>
<dbReference type="PRINTS" id="PR00260">
    <property type="entry name" value="CHEMTRNSDUCR"/>
</dbReference>
<dbReference type="InterPro" id="IPR051310">
    <property type="entry name" value="MCP_chemotaxis"/>
</dbReference>
<dbReference type="PANTHER" id="PTHR43531:SF14">
    <property type="entry name" value="METHYL-ACCEPTING CHEMOTAXIS PROTEIN I-RELATED"/>
    <property type="match status" value="1"/>
</dbReference>
<sequence>MKNLSLRTKLVAGGVLLPAMLLCALFISFAVHEKNRVLEDYVGKSRILATTVESTRMEEELKWETGMFNVSMLKEWGNNGELNKVLAAVPVVTAWNSAMRKAEEGGYTFKVPKFNPRNSSNTPDALESEILKKMKRERLDEYHVIDKEGNNVHYFRAVYLTESCLYCHGDPAKSEEYWGNSRGVDPTGAQMENWKVGEMHGAFEIIHSLDAADAALASSLGWASGLFIVLLILVGVAISWFATRAVVNPVRESMEMIEGLERGELDRRIRTNRQDELGRLATAMNGFADNLKDEVLEAFNRLAAGDFTFQAKGLISAPLRKACLGLTEVMHTVQCAGEQITTGSQQVAEQGADLANGATKQAAALEEIAASMTEMNEQTRNNAENAAEVNKISNVAKSAADEGSRQMQGMISAMEEINASAQDISKIIKVIDEIAFQTNLLALNAAVEAARAGQHGKGFAVVAEEVRNLASRSAKAAQETSTLIAGSVEKADNGAQIANQTAESLARIVENVTKVSDLVEEIAAASHEQSMGISQVNEGLQQLDDVNQNTTSTAEESASIAEELSAQTADMHRMLQQFKLANMAAPAQPLPRPPVSSPASRAPKPSAPPTNSATGGWGDIESTQQIKLDDDDFGRY</sequence>
<evidence type="ECO:0000256" key="3">
    <source>
        <dbReference type="ARBA" id="ARBA00029447"/>
    </source>
</evidence>
<comment type="subcellular location">
    <subcellularLocation>
        <location evidence="1">Membrane</location>
    </subcellularLocation>
</comment>
<dbReference type="PANTHER" id="PTHR43531">
    <property type="entry name" value="PROTEIN ICFG"/>
    <property type="match status" value="1"/>
</dbReference>
<evidence type="ECO:0000313" key="10">
    <source>
        <dbReference type="Proteomes" id="UP000184171"/>
    </source>
</evidence>
<dbReference type="Pfam" id="PF00015">
    <property type="entry name" value="MCPsignal"/>
    <property type="match status" value="1"/>
</dbReference>